<dbReference type="EC" id="2.4.-.-" evidence="2"/>
<feature type="domain" description="Glycosyl transferase family 1" evidence="1">
    <location>
        <begin position="1"/>
        <end position="76"/>
    </location>
</feature>
<dbReference type="Proteomes" id="UP001056500">
    <property type="component" value="Chromosome"/>
</dbReference>
<dbReference type="RefSeq" id="WP_251875773.1">
    <property type="nucleotide sequence ID" value="NZ_CP098755.1"/>
</dbReference>
<dbReference type="Pfam" id="PF00534">
    <property type="entry name" value="Glycos_transf_1"/>
    <property type="match status" value="1"/>
</dbReference>
<dbReference type="GO" id="GO:0016757">
    <property type="term" value="F:glycosyltransferase activity"/>
    <property type="evidence" value="ECO:0007669"/>
    <property type="project" value="UniProtKB-KW"/>
</dbReference>
<proteinExistence type="predicted"/>
<dbReference type="Gene3D" id="3.40.50.2000">
    <property type="entry name" value="Glycogen Phosphorylase B"/>
    <property type="match status" value="1"/>
</dbReference>
<dbReference type="InterPro" id="IPR001296">
    <property type="entry name" value="Glyco_trans_1"/>
</dbReference>
<evidence type="ECO:0000259" key="1">
    <source>
        <dbReference type="Pfam" id="PF00534"/>
    </source>
</evidence>
<keyword evidence="2" id="KW-0328">Glycosyltransferase</keyword>
<sequence>MKRSHVLVLPSVQDNHPFSIMKTQVTGKIVVASNAGGIPEMVPHNQTGFIIPARNSDELACRLNYIFSNPDVPSNIEGEDHEKNRLFLGKVED</sequence>
<organism evidence="2 3">
    <name type="scientific">Brevibacillus ruminantium</name>
    <dbReference type="NCBI Taxonomy" id="2950604"/>
    <lineage>
        <taxon>Bacteria</taxon>
        <taxon>Bacillati</taxon>
        <taxon>Bacillota</taxon>
        <taxon>Bacilli</taxon>
        <taxon>Bacillales</taxon>
        <taxon>Paenibacillaceae</taxon>
        <taxon>Brevibacillus</taxon>
    </lineage>
</organism>
<name>A0ABY4WM52_9BACL</name>
<evidence type="ECO:0000313" key="2">
    <source>
        <dbReference type="EMBL" id="USG68248.1"/>
    </source>
</evidence>
<protein>
    <submittedName>
        <fullName evidence="2">Glycosyltransferase</fullName>
        <ecNumber evidence="2">2.4.-.-</ecNumber>
    </submittedName>
</protein>
<gene>
    <name evidence="2" type="ORF">NDK47_13595</name>
</gene>
<accession>A0ABY4WM52</accession>
<dbReference type="SUPFAM" id="SSF53756">
    <property type="entry name" value="UDP-Glycosyltransferase/glycogen phosphorylase"/>
    <property type="match status" value="1"/>
</dbReference>
<keyword evidence="3" id="KW-1185">Reference proteome</keyword>
<dbReference type="EMBL" id="CP098755">
    <property type="protein sequence ID" value="USG68248.1"/>
    <property type="molecule type" value="Genomic_DNA"/>
</dbReference>
<evidence type="ECO:0000313" key="3">
    <source>
        <dbReference type="Proteomes" id="UP001056500"/>
    </source>
</evidence>
<keyword evidence="2" id="KW-0808">Transferase</keyword>
<reference evidence="2" key="1">
    <citation type="submission" date="2022-06" db="EMBL/GenBank/DDBJ databases">
        <title>Genome sequencing of Brevibacillus sp. BB3-R1.</title>
        <authorList>
            <person name="Heo J."/>
            <person name="Lee D."/>
            <person name="Won M."/>
            <person name="Han B.-H."/>
            <person name="Hong S.-B."/>
            <person name="Kwon S.-W."/>
        </authorList>
    </citation>
    <scope>NUCLEOTIDE SEQUENCE</scope>
    <source>
        <strain evidence="2">BB3-R1</strain>
    </source>
</reference>